<evidence type="ECO:0000256" key="4">
    <source>
        <dbReference type="ARBA" id="ARBA00023239"/>
    </source>
</evidence>
<sequence>ADLLDMGSLLEALKVSDPDEVYNLAASSYVGTSFEQAIGNAEITGLAVTKILEALLHQNSKIKFYQASTSEMYGNNKFKTQNEETPFSPASPYAISKLYAHWITNVYRKSYDMFASCGILFNHESPIRGMEFVSRKITNAAAEISLGLKDKLVLGNLEAKRDWGFAQEYMQAVHSVMQQEKPDNFVICTGESHKVSDFVKEAFDIVGLNWKKYVKTDKKFFRPLELNYLRGDAKKAAKQLKWKPKTTFKKLVKMMVDEDVRRWKNFLDGKAFPWDAPLYPDESKLITRLSSRKN</sequence>
<feature type="domain" description="NAD(P)-binding" evidence="5">
    <location>
        <begin position="1"/>
        <end position="255"/>
    </location>
</feature>
<dbReference type="EMBL" id="UINC01057020">
    <property type="protein sequence ID" value="SVB77739.1"/>
    <property type="molecule type" value="Genomic_DNA"/>
</dbReference>
<dbReference type="PANTHER" id="PTHR43715">
    <property type="entry name" value="GDP-MANNOSE 4,6-DEHYDRATASE"/>
    <property type="match status" value="1"/>
</dbReference>
<dbReference type="InterPro" id="IPR036291">
    <property type="entry name" value="NAD(P)-bd_dom_sf"/>
</dbReference>
<keyword evidence="4" id="KW-0456">Lyase</keyword>
<evidence type="ECO:0000256" key="2">
    <source>
        <dbReference type="ARBA" id="ARBA00009263"/>
    </source>
</evidence>
<dbReference type="CDD" id="cd05260">
    <property type="entry name" value="GDP_MD_SDR_e"/>
    <property type="match status" value="1"/>
</dbReference>
<comment type="cofactor">
    <cofactor evidence="1">
        <name>NADP(+)</name>
        <dbReference type="ChEBI" id="CHEBI:58349"/>
    </cofactor>
</comment>
<name>A0A382GRW7_9ZZZZ</name>
<dbReference type="InterPro" id="IPR016040">
    <property type="entry name" value="NAD(P)-bd_dom"/>
</dbReference>
<gene>
    <name evidence="6" type="ORF">METZ01_LOCUS230593</name>
</gene>
<protein>
    <recommendedName>
        <fullName evidence="3">GDP-mannose 4,6-dehydratase</fullName>
        <ecNumber evidence="3">4.2.1.47</ecNumber>
    </recommendedName>
</protein>
<dbReference type="InterPro" id="IPR006368">
    <property type="entry name" value="GDP_Man_deHydtase"/>
</dbReference>
<evidence type="ECO:0000259" key="5">
    <source>
        <dbReference type="Pfam" id="PF16363"/>
    </source>
</evidence>
<dbReference type="AlphaFoldDB" id="A0A382GRW7"/>
<dbReference type="EC" id="4.2.1.47" evidence="3"/>
<proteinExistence type="inferred from homology"/>
<dbReference type="PANTHER" id="PTHR43715:SF1">
    <property type="entry name" value="GDP-MANNOSE 4,6 DEHYDRATASE"/>
    <property type="match status" value="1"/>
</dbReference>
<feature type="non-terminal residue" evidence="6">
    <location>
        <position position="1"/>
    </location>
</feature>
<dbReference type="GO" id="GO:0008446">
    <property type="term" value="F:GDP-mannose 4,6-dehydratase activity"/>
    <property type="evidence" value="ECO:0007669"/>
    <property type="project" value="UniProtKB-EC"/>
</dbReference>
<evidence type="ECO:0000256" key="3">
    <source>
        <dbReference type="ARBA" id="ARBA00011989"/>
    </source>
</evidence>
<dbReference type="Pfam" id="PF16363">
    <property type="entry name" value="GDP_Man_Dehyd"/>
    <property type="match status" value="1"/>
</dbReference>
<comment type="similarity">
    <text evidence="2">Belongs to the NAD(P)-dependent epimerase/dehydratase family. GDP-mannose 4,6-dehydratase subfamily.</text>
</comment>
<evidence type="ECO:0000313" key="6">
    <source>
        <dbReference type="EMBL" id="SVB77739.1"/>
    </source>
</evidence>
<evidence type="ECO:0000256" key="1">
    <source>
        <dbReference type="ARBA" id="ARBA00001937"/>
    </source>
</evidence>
<dbReference type="Gene3D" id="3.40.50.720">
    <property type="entry name" value="NAD(P)-binding Rossmann-like Domain"/>
    <property type="match status" value="2"/>
</dbReference>
<organism evidence="6">
    <name type="scientific">marine metagenome</name>
    <dbReference type="NCBI Taxonomy" id="408172"/>
    <lineage>
        <taxon>unclassified sequences</taxon>
        <taxon>metagenomes</taxon>
        <taxon>ecological metagenomes</taxon>
    </lineage>
</organism>
<dbReference type="FunFam" id="3.40.50.720:FF:000924">
    <property type="entry name" value="GDP-mannose 4,6 dehydratase"/>
    <property type="match status" value="1"/>
</dbReference>
<accession>A0A382GRW7</accession>
<dbReference type="GO" id="GO:0042351">
    <property type="term" value="P:'de novo' GDP-L-fucose biosynthetic process"/>
    <property type="evidence" value="ECO:0007669"/>
    <property type="project" value="TreeGrafter"/>
</dbReference>
<dbReference type="SUPFAM" id="SSF51735">
    <property type="entry name" value="NAD(P)-binding Rossmann-fold domains"/>
    <property type="match status" value="1"/>
</dbReference>
<dbReference type="Gene3D" id="3.90.25.10">
    <property type="entry name" value="UDP-galactose 4-epimerase, domain 1"/>
    <property type="match status" value="2"/>
</dbReference>
<reference evidence="6" key="1">
    <citation type="submission" date="2018-05" db="EMBL/GenBank/DDBJ databases">
        <authorList>
            <person name="Lanie J.A."/>
            <person name="Ng W.-L."/>
            <person name="Kazmierczak K.M."/>
            <person name="Andrzejewski T.M."/>
            <person name="Davidsen T.M."/>
            <person name="Wayne K.J."/>
            <person name="Tettelin H."/>
            <person name="Glass J.I."/>
            <person name="Rusch D."/>
            <person name="Podicherti R."/>
            <person name="Tsui H.-C.T."/>
            <person name="Winkler M.E."/>
        </authorList>
    </citation>
    <scope>NUCLEOTIDE SEQUENCE</scope>
</reference>